<accession>A0AAE1PHZ2</accession>
<protein>
    <submittedName>
        <fullName evidence="1">Uncharacterized protein</fullName>
    </submittedName>
</protein>
<dbReference type="AlphaFoldDB" id="A0AAE1PHZ2"/>
<reference evidence="1" key="1">
    <citation type="submission" date="2023-11" db="EMBL/GenBank/DDBJ databases">
        <title>Genome assemblies of two species of porcelain crab, Petrolisthes cinctipes and Petrolisthes manimaculis (Anomura: Porcellanidae).</title>
        <authorList>
            <person name="Angst P."/>
        </authorList>
    </citation>
    <scope>NUCLEOTIDE SEQUENCE</scope>
    <source>
        <strain evidence="1">PB745_02</strain>
        <tissue evidence="1">Gill</tissue>
    </source>
</reference>
<dbReference type="EMBL" id="JAWZYT010001850">
    <property type="protein sequence ID" value="KAK4308713.1"/>
    <property type="molecule type" value="Genomic_DNA"/>
</dbReference>
<comment type="caution">
    <text evidence="1">The sequence shown here is derived from an EMBL/GenBank/DDBJ whole genome shotgun (WGS) entry which is preliminary data.</text>
</comment>
<evidence type="ECO:0000313" key="1">
    <source>
        <dbReference type="EMBL" id="KAK4308713.1"/>
    </source>
</evidence>
<evidence type="ECO:0000313" key="2">
    <source>
        <dbReference type="Proteomes" id="UP001292094"/>
    </source>
</evidence>
<proteinExistence type="predicted"/>
<gene>
    <name evidence="1" type="ORF">Pmani_019604</name>
</gene>
<organism evidence="1 2">
    <name type="scientific">Petrolisthes manimaculis</name>
    <dbReference type="NCBI Taxonomy" id="1843537"/>
    <lineage>
        <taxon>Eukaryota</taxon>
        <taxon>Metazoa</taxon>
        <taxon>Ecdysozoa</taxon>
        <taxon>Arthropoda</taxon>
        <taxon>Crustacea</taxon>
        <taxon>Multicrustacea</taxon>
        <taxon>Malacostraca</taxon>
        <taxon>Eumalacostraca</taxon>
        <taxon>Eucarida</taxon>
        <taxon>Decapoda</taxon>
        <taxon>Pleocyemata</taxon>
        <taxon>Anomura</taxon>
        <taxon>Galatheoidea</taxon>
        <taxon>Porcellanidae</taxon>
        <taxon>Petrolisthes</taxon>
    </lineage>
</organism>
<keyword evidence="2" id="KW-1185">Reference proteome</keyword>
<name>A0AAE1PHZ2_9EUCA</name>
<sequence>MGGVVMGVGAEHHCESGDGVMGVVGEGRASLLALGWMGGGGITKGGVGYYESGSRKGIIGVGWDSGIISPRSEDLVASIKSLDSKEQAPFNFSQGY</sequence>
<dbReference type="Proteomes" id="UP001292094">
    <property type="component" value="Unassembled WGS sequence"/>
</dbReference>